<dbReference type="EMBL" id="ABCS01000157">
    <property type="protein sequence ID" value="EDM73977.1"/>
    <property type="molecule type" value="Genomic_DNA"/>
</dbReference>
<evidence type="ECO:0000313" key="2">
    <source>
        <dbReference type="Proteomes" id="UP000005801"/>
    </source>
</evidence>
<name>A6GJG2_9BACT</name>
<dbReference type="Proteomes" id="UP000005801">
    <property type="component" value="Unassembled WGS sequence"/>
</dbReference>
<dbReference type="RefSeq" id="WP_006976848.1">
    <property type="nucleotide sequence ID" value="NZ_ABCS01000157.1"/>
</dbReference>
<gene>
    <name evidence="1" type="ORF">PPSIR1_14420</name>
</gene>
<evidence type="ECO:0000313" key="1">
    <source>
        <dbReference type="EMBL" id="EDM73977.1"/>
    </source>
</evidence>
<keyword evidence="2" id="KW-1185">Reference proteome</keyword>
<organism evidence="1 2">
    <name type="scientific">Plesiocystis pacifica SIR-1</name>
    <dbReference type="NCBI Taxonomy" id="391625"/>
    <lineage>
        <taxon>Bacteria</taxon>
        <taxon>Pseudomonadati</taxon>
        <taxon>Myxococcota</taxon>
        <taxon>Polyangia</taxon>
        <taxon>Nannocystales</taxon>
        <taxon>Nannocystaceae</taxon>
        <taxon>Plesiocystis</taxon>
    </lineage>
</organism>
<dbReference type="OrthoDB" id="9933435at2"/>
<sequence length="146" mass="16196">MLSAHDDLLCNKQWLDGNIMTPMRLYVDAGTCAPAKIPDERSGPFAELFFVAARDMDSWDPNGVYVDTISHGSVFISRQGCEGECPETADLFECPAAEPWPDDRVEMRFVGYAYEPSSDGYDHVCEILSVEDNAEQVTYVLDCGAL</sequence>
<protein>
    <submittedName>
        <fullName evidence="1">Uncharacterized protein</fullName>
    </submittedName>
</protein>
<proteinExistence type="predicted"/>
<comment type="caution">
    <text evidence="1">The sequence shown here is derived from an EMBL/GenBank/DDBJ whole genome shotgun (WGS) entry which is preliminary data.</text>
</comment>
<reference evidence="1 2" key="1">
    <citation type="submission" date="2007-06" db="EMBL/GenBank/DDBJ databases">
        <authorList>
            <person name="Shimkets L."/>
            <person name="Ferriera S."/>
            <person name="Johnson J."/>
            <person name="Kravitz S."/>
            <person name="Beeson K."/>
            <person name="Sutton G."/>
            <person name="Rogers Y.-H."/>
            <person name="Friedman R."/>
            <person name="Frazier M."/>
            <person name="Venter J.C."/>
        </authorList>
    </citation>
    <scope>NUCLEOTIDE SEQUENCE [LARGE SCALE GENOMIC DNA]</scope>
    <source>
        <strain evidence="1 2">SIR-1</strain>
    </source>
</reference>
<dbReference type="AlphaFoldDB" id="A6GJG2"/>
<accession>A6GJG2</accession>